<protein>
    <recommendedName>
        <fullName evidence="4">Beta-mannosidase-like galactose-binding domain-containing protein</fullName>
    </recommendedName>
</protein>
<dbReference type="NCBIfam" id="NF045579">
    <property type="entry name" value="rhamnoside_JR"/>
    <property type="match status" value="1"/>
</dbReference>
<dbReference type="Proteomes" id="UP000563094">
    <property type="component" value="Unassembled WGS sequence"/>
</dbReference>
<dbReference type="EMBL" id="JACJIQ010000001">
    <property type="protein sequence ID" value="MBA9075832.1"/>
    <property type="molecule type" value="Genomic_DNA"/>
</dbReference>
<accession>A0A839GA77</accession>
<reference evidence="5 6" key="1">
    <citation type="submission" date="2020-08" db="EMBL/GenBank/DDBJ databases">
        <title>Genomic Encyclopedia of Type Strains, Phase IV (KMG-IV): sequencing the most valuable type-strain genomes for metagenomic binning, comparative biology and taxonomic classification.</title>
        <authorList>
            <person name="Goeker M."/>
        </authorList>
    </citation>
    <scope>NUCLEOTIDE SEQUENCE [LARGE SCALE GENOMIC DNA]</scope>
    <source>
        <strain evidence="5 6">DSM 29854</strain>
    </source>
</reference>
<dbReference type="RefSeq" id="WP_246386572.1">
    <property type="nucleotide sequence ID" value="NZ_JACJIQ010000001.1"/>
</dbReference>
<evidence type="ECO:0000313" key="5">
    <source>
        <dbReference type="EMBL" id="MBA9075832.1"/>
    </source>
</evidence>
<dbReference type="SUPFAM" id="SSF49785">
    <property type="entry name" value="Galactose-binding domain-like"/>
    <property type="match status" value="1"/>
</dbReference>
<dbReference type="InterPro" id="IPR054593">
    <property type="entry name" value="Beta-mannosidase-like_N2"/>
</dbReference>
<keyword evidence="6" id="KW-1185">Reference proteome</keyword>
<evidence type="ECO:0000259" key="4">
    <source>
        <dbReference type="Pfam" id="PF22666"/>
    </source>
</evidence>
<dbReference type="GO" id="GO:0004553">
    <property type="term" value="F:hydrolase activity, hydrolyzing O-glycosyl compounds"/>
    <property type="evidence" value="ECO:0007669"/>
    <property type="project" value="UniProtKB-ARBA"/>
</dbReference>
<feature type="signal peptide" evidence="3">
    <location>
        <begin position="1"/>
        <end position="27"/>
    </location>
</feature>
<sequence length="1212" mass="135288">MKRRTFLKRTAAAGLMTLITPSGVVQAFRPSFAGSLEQGFKNPPPVSRTQNYWFWMNGNITKRGITLDLEAMQRVGMGGVQCFNVGNAIPKGPVDYLSPEWVELTKHAMNEAGRLNLEFSMHNCPGWSSSGGPWVTPEMGMQQIVWTNTYITGGAETNVKLAQPTTVRGFYKDTYLLAYPTLEGEEQGNPYIIDDLLRKANFPLKVAGENPFLKGRPVSADTNLTPGAFIDPAKVLNISEHLGKDGTLKWKAPKGKWTVLRLGHTVIDRENRAAPESGIGLEVDKYRSQALDFHFNKLLKNLMPVVRQWANKTKVGLLIDSYEVGLQNWTPAMAAEFEKRRGYDFVKYLPAVTGRIVGDLDTSERFLWDFRRTHADLIAQNYYGRFAELCRQNGMTSYVEPYSEVAPFDQMEVGSKVDITMGEFWGRGSRLFSTDKLASSIAHVFGKYTDGRQIVGAEAFTGDPRHSKWMEHPYTMKSQGDFMFTSGVTRYIFHRYAHQPHSTARPGMTMGQFGFHYDRTNTWFEQSRSWLTYINRCQNVLQQGVFCADILYYAGETVPSDKLSHTVEPNPAPPKGYDWNWANKDVLTRIRIQNSAISLPGGPTYKMLVLIPKKDMSLEVLQTLRQLVNQGMVLVGNPPERTPGLQGHQKNEAALKQLVRELWGDSPAAVRKVGAGTVFRYQPLDQVVAQLNLKPDFEFTSKSGDAEVNFIHRTIEGGEVYFIGSRRRLKEDLTAMFRVTGKQPELWDAATGEINKLEVFDQIDGRTVVPLQLDPSGSCFIVFREPVASTHIRSIERDGTALVSTQDFRRIAPGRYRDVTANFTVTAWVKPEVDDQLDGRFEGKQISSHLFYPPEGEVLYGEGHAACGLVVARNGIIVSERAKGGLSKALIVPLSLSGWTHVALVYKDNVPSVYVNGKFISAGKKSRKIVHPGVGDFKQDYSGWLFEGDLNSLEVTKEALSAERIQQLAQIPDKGPEQPGSVSLASGKPGLLFWENGNYTLRTNKDKALTAKISGIDRPTVLSGEWTVNFPPNLGAPAKTVLPQLISLHKHQEDGVKYFSGTATYTKEFTVPANALDNGKRLFLDLGRVEVIAEVKVNGKDLGIFWKPPFLVEVTNAVKKGRNSLEVQVTNQWPNRLIGDEQLPPENKYEGRGENSTGVIQKLPDWYVQDKPKPAGGRVAFSTFKHFLKDSPLLEAELIGPVVLRSAVQHKV</sequence>
<evidence type="ECO:0000256" key="3">
    <source>
        <dbReference type="SAM" id="SignalP"/>
    </source>
</evidence>
<dbReference type="Pfam" id="PF22666">
    <property type="entry name" value="Glyco_hydro_2_N2"/>
    <property type="match status" value="1"/>
</dbReference>
<dbReference type="AlphaFoldDB" id="A0A839GA77"/>
<feature type="domain" description="Beta-mannosidase-like galactose-binding" evidence="4">
    <location>
        <begin position="1060"/>
        <end position="1150"/>
    </location>
</feature>
<dbReference type="InterPro" id="IPR008979">
    <property type="entry name" value="Galactose-bd-like_sf"/>
</dbReference>
<gene>
    <name evidence="5" type="ORF">FHS90_000529</name>
</gene>
<dbReference type="SUPFAM" id="SSF49899">
    <property type="entry name" value="Concanavalin A-like lectins/glucanases"/>
    <property type="match status" value="1"/>
</dbReference>
<evidence type="ECO:0000256" key="2">
    <source>
        <dbReference type="ARBA" id="ARBA00022801"/>
    </source>
</evidence>
<dbReference type="Gene3D" id="2.60.120.200">
    <property type="match status" value="1"/>
</dbReference>
<feature type="chain" id="PRO_5032834532" description="Beta-mannosidase-like galactose-binding domain-containing protein" evidence="3">
    <location>
        <begin position="28"/>
        <end position="1212"/>
    </location>
</feature>
<dbReference type="Pfam" id="PF13385">
    <property type="entry name" value="Laminin_G_3"/>
    <property type="match status" value="1"/>
</dbReference>
<organism evidence="5 6">
    <name type="scientific">Rufibacter quisquiliarum</name>
    <dbReference type="NCBI Taxonomy" id="1549639"/>
    <lineage>
        <taxon>Bacteria</taxon>
        <taxon>Pseudomonadati</taxon>
        <taxon>Bacteroidota</taxon>
        <taxon>Cytophagia</taxon>
        <taxon>Cytophagales</taxon>
        <taxon>Hymenobacteraceae</taxon>
        <taxon>Rufibacter</taxon>
    </lineage>
</organism>
<keyword evidence="2" id="KW-0378">Hydrolase</keyword>
<dbReference type="Pfam" id="PF17132">
    <property type="entry name" value="Glyco_hydro_106"/>
    <property type="match status" value="1"/>
</dbReference>
<keyword evidence="1 3" id="KW-0732">Signal</keyword>
<dbReference type="Gene3D" id="2.60.120.260">
    <property type="entry name" value="Galactose-binding domain-like"/>
    <property type="match status" value="1"/>
</dbReference>
<proteinExistence type="predicted"/>
<comment type="caution">
    <text evidence="5">The sequence shown here is derived from an EMBL/GenBank/DDBJ whole genome shotgun (WGS) entry which is preliminary data.</text>
</comment>
<evidence type="ECO:0000313" key="6">
    <source>
        <dbReference type="Proteomes" id="UP000563094"/>
    </source>
</evidence>
<dbReference type="PANTHER" id="PTHR43817">
    <property type="entry name" value="GLYCOSYL HYDROLASE"/>
    <property type="match status" value="1"/>
</dbReference>
<evidence type="ECO:0000256" key="1">
    <source>
        <dbReference type="ARBA" id="ARBA00022729"/>
    </source>
</evidence>
<name>A0A839GA77_9BACT</name>
<dbReference type="GO" id="GO:0005975">
    <property type="term" value="P:carbohydrate metabolic process"/>
    <property type="evidence" value="ECO:0007669"/>
    <property type="project" value="UniProtKB-ARBA"/>
</dbReference>
<dbReference type="PANTHER" id="PTHR43817:SF1">
    <property type="entry name" value="HYDROLASE, FAMILY 43, PUTATIVE (AFU_ORTHOLOGUE AFUA_3G01660)-RELATED"/>
    <property type="match status" value="1"/>
</dbReference>
<dbReference type="InterPro" id="IPR013320">
    <property type="entry name" value="ConA-like_dom_sf"/>
</dbReference>